<reference evidence="1" key="1">
    <citation type="submission" date="2020-11" db="EMBL/GenBank/DDBJ databases">
        <title>Nocardia NEAU-351.nov., a novel actinomycete isolated from the cow dung.</title>
        <authorList>
            <person name="Zhang X."/>
        </authorList>
    </citation>
    <scope>NUCLEOTIDE SEQUENCE</scope>
    <source>
        <strain evidence="1">NEAU-351</strain>
    </source>
</reference>
<accession>A0A931N750</accession>
<comment type="caution">
    <text evidence="1">The sequence shown here is derived from an EMBL/GenBank/DDBJ whole genome shotgun (WGS) entry which is preliminary data.</text>
</comment>
<proteinExistence type="predicted"/>
<protein>
    <submittedName>
        <fullName evidence="1">Uncharacterized protein</fullName>
    </submittedName>
</protein>
<organism evidence="1 2">
    <name type="scientific">Nocardia bovistercoris</name>
    <dbReference type="NCBI Taxonomy" id="2785916"/>
    <lineage>
        <taxon>Bacteria</taxon>
        <taxon>Bacillati</taxon>
        <taxon>Actinomycetota</taxon>
        <taxon>Actinomycetes</taxon>
        <taxon>Mycobacteriales</taxon>
        <taxon>Nocardiaceae</taxon>
        <taxon>Nocardia</taxon>
    </lineage>
</organism>
<keyword evidence="2" id="KW-1185">Reference proteome</keyword>
<name>A0A931N750_9NOCA</name>
<dbReference type="EMBL" id="JADMLG010000024">
    <property type="protein sequence ID" value="MBH0781417.1"/>
    <property type="molecule type" value="Genomic_DNA"/>
</dbReference>
<evidence type="ECO:0000313" key="1">
    <source>
        <dbReference type="EMBL" id="MBH0781417.1"/>
    </source>
</evidence>
<dbReference type="AlphaFoldDB" id="A0A931N750"/>
<dbReference type="RefSeq" id="WP_196153698.1">
    <property type="nucleotide sequence ID" value="NZ_JADMLG010000024.1"/>
</dbReference>
<evidence type="ECO:0000313" key="2">
    <source>
        <dbReference type="Proteomes" id="UP000655751"/>
    </source>
</evidence>
<sequence>MPDPVVHRLIHIDESAEQLPDRSRDCVRWDPASIRETVRRFNVDTMLDWIHTSAGSIDRPR</sequence>
<dbReference type="Proteomes" id="UP000655751">
    <property type="component" value="Unassembled WGS sequence"/>
</dbReference>
<gene>
    <name evidence="1" type="ORF">IT779_34620</name>
</gene>